<sequence>MATGSPGLAVQIPPPWPPAPAPDPSPLRLPAHVRSACEPHRAWIEAQVRLGRNAMAIYQDLVDRFGFEGRYNSVKRFCRALRTQAPEQFDRLEFLPGEEAQVDYGEGAPTLHPSGRYRKPRLFVMTLRYSRRSYRQVVWKSSSQVWAWLHEQAFRYFGGCCQYVVLDNLKEGVIRPDIYEPQLNRLYAAMLAHYAVVADPARVRDPNRKGSVENAIQHTQATALAGRRFESIEAQNAFLMHWEEKWAAQRIHGRAKRQVEEMFQEERAHLKALPIEGFRYFEEGTRTVQDDTTVQVDSAWYAARPAPIGAEVLVRLYEHEIEIRDLHTLALIRRHTRARRKGAVELPDAERLFNPSRQTHQILKRAEHIGPHTHALCRALFEQRGREAQKSMWGIVGLHPRYPACILEQAAASALARHIHAYKAVRAIAEQLLAQAIARLDGTQPELPLGDAGSPLTQQHALIRDPAEYAAFFNRSVGTEPLAPDTPAPSQATERVQPPLGEAQAQDCA</sequence>
<evidence type="ECO:0000256" key="1">
    <source>
        <dbReference type="SAM" id="MobiDB-lite"/>
    </source>
</evidence>
<dbReference type="Proteomes" id="UP000807785">
    <property type="component" value="Unassembled WGS sequence"/>
</dbReference>
<evidence type="ECO:0000259" key="2">
    <source>
        <dbReference type="PROSITE" id="PS50994"/>
    </source>
</evidence>
<reference evidence="3" key="1">
    <citation type="submission" date="2020-10" db="EMBL/GenBank/DDBJ databases">
        <title>Connecting structure to function with the recovery of over 1000 high-quality activated sludge metagenome-assembled genomes encoding full-length rRNA genes using long-read sequencing.</title>
        <authorList>
            <person name="Singleton C.M."/>
            <person name="Petriglieri F."/>
            <person name="Kristensen J.M."/>
            <person name="Kirkegaard R.H."/>
            <person name="Michaelsen T.Y."/>
            <person name="Andersen M.H."/>
            <person name="Karst S.M."/>
            <person name="Dueholm M.S."/>
            <person name="Nielsen P.H."/>
            <person name="Albertsen M."/>
        </authorList>
    </citation>
    <scope>NUCLEOTIDE SEQUENCE</scope>
    <source>
        <strain evidence="3">Bjer_18-Q3-R1-45_BAT3C.347</strain>
    </source>
</reference>
<organism evidence="3 4">
    <name type="scientific">Candidatus Methylophosphatis roskildensis</name>
    <dbReference type="NCBI Taxonomy" id="2899263"/>
    <lineage>
        <taxon>Bacteria</taxon>
        <taxon>Pseudomonadati</taxon>
        <taxon>Pseudomonadota</taxon>
        <taxon>Betaproteobacteria</taxon>
        <taxon>Nitrosomonadales</taxon>
        <taxon>Sterolibacteriaceae</taxon>
        <taxon>Candidatus Methylophosphatis</taxon>
    </lineage>
</organism>
<feature type="domain" description="Integrase catalytic" evidence="2">
    <location>
        <begin position="92"/>
        <end position="267"/>
    </location>
</feature>
<evidence type="ECO:0000313" key="3">
    <source>
        <dbReference type="EMBL" id="MBK6972434.1"/>
    </source>
</evidence>
<accession>A0A9D7E1I0</accession>
<dbReference type="PANTHER" id="PTHR35004">
    <property type="entry name" value="TRANSPOSASE RV3428C-RELATED"/>
    <property type="match status" value="1"/>
</dbReference>
<dbReference type="AlphaFoldDB" id="A0A9D7E1I0"/>
<dbReference type="NCBIfam" id="NF033546">
    <property type="entry name" value="transpos_IS21"/>
    <property type="match status" value="1"/>
</dbReference>
<feature type="compositionally biased region" description="Pro residues" evidence="1">
    <location>
        <begin position="12"/>
        <end position="27"/>
    </location>
</feature>
<dbReference type="PANTHER" id="PTHR35004:SF8">
    <property type="entry name" value="TRANSPOSASE RV3428C-RELATED"/>
    <property type="match status" value="1"/>
</dbReference>
<evidence type="ECO:0000313" key="4">
    <source>
        <dbReference type="Proteomes" id="UP000807785"/>
    </source>
</evidence>
<dbReference type="GO" id="GO:0015074">
    <property type="term" value="P:DNA integration"/>
    <property type="evidence" value="ECO:0007669"/>
    <property type="project" value="InterPro"/>
</dbReference>
<proteinExistence type="predicted"/>
<name>A0A9D7E1I0_9PROT</name>
<dbReference type="EMBL" id="JADJEV010000002">
    <property type="protein sequence ID" value="MBK6972434.1"/>
    <property type="molecule type" value="Genomic_DNA"/>
</dbReference>
<dbReference type="InterPro" id="IPR001584">
    <property type="entry name" value="Integrase_cat-core"/>
</dbReference>
<dbReference type="InterPro" id="IPR054353">
    <property type="entry name" value="IstA-like_C"/>
</dbReference>
<feature type="region of interest" description="Disordered" evidence="1">
    <location>
        <begin position="1"/>
        <end position="27"/>
    </location>
</feature>
<dbReference type="SUPFAM" id="SSF53098">
    <property type="entry name" value="Ribonuclease H-like"/>
    <property type="match status" value="1"/>
</dbReference>
<dbReference type="PROSITE" id="PS50994">
    <property type="entry name" value="INTEGRASE"/>
    <property type="match status" value="1"/>
</dbReference>
<gene>
    <name evidence="3" type="ORF">IPH26_05565</name>
</gene>
<protein>
    <submittedName>
        <fullName evidence="3">IS21 family transposase</fullName>
    </submittedName>
</protein>
<dbReference type="InterPro" id="IPR012337">
    <property type="entry name" value="RNaseH-like_sf"/>
</dbReference>
<comment type="caution">
    <text evidence="3">The sequence shown here is derived from an EMBL/GenBank/DDBJ whole genome shotgun (WGS) entry which is preliminary data.</text>
</comment>
<dbReference type="Pfam" id="PF22483">
    <property type="entry name" value="Mu-transpos_C_2"/>
    <property type="match status" value="1"/>
</dbReference>
<feature type="region of interest" description="Disordered" evidence="1">
    <location>
        <begin position="476"/>
        <end position="509"/>
    </location>
</feature>